<proteinExistence type="inferred from homology"/>
<dbReference type="Gene3D" id="3.40.50.300">
    <property type="entry name" value="P-loop containing nucleotide triphosphate hydrolases"/>
    <property type="match status" value="1"/>
</dbReference>
<dbReference type="Pfam" id="PF00071">
    <property type="entry name" value="Ras"/>
    <property type="match status" value="1"/>
</dbReference>
<protein>
    <submittedName>
        <fullName evidence="5">NF-kappa-B inhibitor-interacting Ras-like protein</fullName>
    </submittedName>
</protein>
<evidence type="ECO:0000256" key="2">
    <source>
        <dbReference type="ARBA" id="ARBA00022741"/>
    </source>
</evidence>
<name>A0AAE1HDI1_9NEOP</name>
<keyword evidence="2" id="KW-0547">Nucleotide-binding</keyword>
<dbReference type="GO" id="GO:0003924">
    <property type="term" value="F:GTPase activity"/>
    <property type="evidence" value="ECO:0007669"/>
    <property type="project" value="InterPro"/>
</dbReference>
<dbReference type="EMBL" id="JAHWGI010000971">
    <property type="protein sequence ID" value="KAK3919213.1"/>
    <property type="molecule type" value="Genomic_DNA"/>
</dbReference>
<comment type="similarity">
    <text evidence="1">Belongs to the small GTPase superfamily. Ras family. KappaB-Ras subfamily.</text>
</comment>
<reference evidence="5" key="2">
    <citation type="journal article" date="2023" name="BMC Genomics">
        <title>Pest status, molecular evolution, and epigenetic factors derived from the genome assembly of Frankliniella fusca, a thysanopteran phytovirus vector.</title>
        <authorList>
            <person name="Catto M.A."/>
            <person name="Labadie P.E."/>
            <person name="Jacobson A.L."/>
            <person name="Kennedy G.G."/>
            <person name="Srinivasan R."/>
            <person name="Hunt B.G."/>
        </authorList>
    </citation>
    <scope>NUCLEOTIDE SEQUENCE</scope>
    <source>
        <strain evidence="5">PL_HMW_Pooled</strain>
    </source>
</reference>
<accession>A0AAE1HDI1</accession>
<feature type="region of interest" description="Disordered" evidence="4">
    <location>
        <begin position="253"/>
        <end position="278"/>
    </location>
</feature>
<dbReference type="AlphaFoldDB" id="A0AAE1HDI1"/>
<evidence type="ECO:0000256" key="3">
    <source>
        <dbReference type="ARBA" id="ARBA00023134"/>
    </source>
</evidence>
<dbReference type="PANTHER" id="PTHR46152:SF3">
    <property type="entry name" value="NF-KAPPA-B INHIBITOR-INTERACTING RAS-LIKE PROTEIN"/>
    <property type="match status" value="1"/>
</dbReference>
<sequence>MAKALASLNKKRKSISFLAKPKVLHFGRQELLRRDSSSSIKKGNVKTVKPRKMGKTSRVVVCGMAGVGKTAILEQLIFGNITPSTELYPTIEDIYVANIETERGTREKMRFYDTAGLPPLSGPNASTNAFQQQQQQQLAKQLLGLTEGYVLIYDPAKPESFECLLPLKRDIDKNRDKKEVATVVLANRVRVFNSNSTGSRSETPPPANLTAAATLNKASNWALKEHIKHYEVNAMERASLLEPFVYLATKLSPPPNKSSFPQLSMVRKSISNRPDAAS</sequence>
<dbReference type="SMART" id="SM00173">
    <property type="entry name" value="RAS"/>
    <property type="match status" value="1"/>
</dbReference>
<comment type="caution">
    <text evidence="5">The sequence shown here is derived from an EMBL/GenBank/DDBJ whole genome shotgun (WGS) entry which is preliminary data.</text>
</comment>
<dbReference type="GO" id="GO:0043124">
    <property type="term" value="P:negative regulation of canonical NF-kappaB signal transduction"/>
    <property type="evidence" value="ECO:0007669"/>
    <property type="project" value="InterPro"/>
</dbReference>
<dbReference type="GO" id="GO:0032794">
    <property type="term" value="F:GTPase activating protein binding"/>
    <property type="evidence" value="ECO:0007669"/>
    <property type="project" value="TreeGrafter"/>
</dbReference>
<dbReference type="InterPro" id="IPR001806">
    <property type="entry name" value="Small_GTPase"/>
</dbReference>
<gene>
    <name evidence="5" type="ORF">KUF71_008362</name>
</gene>
<dbReference type="InterPro" id="IPR042227">
    <property type="entry name" value="KBRS"/>
</dbReference>
<reference evidence="5" key="1">
    <citation type="submission" date="2021-07" db="EMBL/GenBank/DDBJ databases">
        <authorList>
            <person name="Catto M.A."/>
            <person name="Jacobson A."/>
            <person name="Kennedy G."/>
            <person name="Labadie P."/>
            <person name="Hunt B.G."/>
            <person name="Srinivasan R."/>
        </authorList>
    </citation>
    <scope>NUCLEOTIDE SEQUENCE</scope>
    <source>
        <strain evidence="5">PL_HMW_Pooled</strain>
        <tissue evidence="5">Head</tissue>
    </source>
</reference>
<dbReference type="Proteomes" id="UP001219518">
    <property type="component" value="Unassembled WGS sequence"/>
</dbReference>
<evidence type="ECO:0000313" key="5">
    <source>
        <dbReference type="EMBL" id="KAK3919213.1"/>
    </source>
</evidence>
<evidence type="ECO:0000256" key="1">
    <source>
        <dbReference type="ARBA" id="ARBA00008094"/>
    </source>
</evidence>
<dbReference type="InterPro" id="IPR027417">
    <property type="entry name" value="P-loop_NTPase"/>
</dbReference>
<dbReference type="PRINTS" id="PR00449">
    <property type="entry name" value="RASTRNSFRMNG"/>
</dbReference>
<keyword evidence="3" id="KW-0342">GTP-binding</keyword>
<evidence type="ECO:0000256" key="4">
    <source>
        <dbReference type="SAM" id="MobiDB-lite"/>
    </source>
</evidence>
<dbReference type="PROSITE" id="PS51419">
    <property type="entry name" value="RAB"/>
    <property type="match status" value="1"/>
</dbReference>
<dbReference type="GO" id="GO:0032484">
    <property type="term" value="P:Ral protein signal transduction"/>
    <property type="evidence" value="ECO:0007669"/>
    <property type="project" value="TreeGrafter"/>
</dbReference>
<keyword evidence="6" id="KW-1185">Reference proteome</keyword>
<dbReference type="GO" id="GO:0005525">
    <property type="term" value="F:GTP binding"/>
    <property type="evidence" value="ECO:0007669"/>
    <property type="project" value="UniProtKB-KW"/>
</dbReference>
<evidence type="ECO:0000313" key="6">
    <source>
        <dbReference type="Proteomes" id="UP001219518"/>
    </source>
</evidence>
<dbReference type="SUPFAM" id="SSF52540">
    <property type="entry name" value="P-loop containing nucleoside triphosphate hydrolases"/>
    <property type="match status" value="1"/>
</dbReference>
<dbReference type="PANTHER" id="PTHR46152">
    <property type="entry name" value="NF-KAPPA-B INHIBITOR-INTERACTING RAS-LIKE PROTEIN"/>
    <property type="match status" value="1"/>
</dbReference>
<organism evidence="5 6">
    <name type="scientific">Frankliniella fusca</name>
    <dbReference type="NCBI Taxonomy" id="407009"/>
    <lineage>
        <taxon>Eukaryota</taxon>
        <taxon>Metazoa</taxon>
        <taxon>Ecdysozoa</taxon>
        <taxon>Arthropoda</taxon>
        <taxon>Hexapoda</taxon>
        <taxon>Insecta</taxon>
        <taxon>Pterygota</taxon>
        <taxon>Neoptera</taxon>
        <taxon>Paraneoptera</taxon>
        <taxon>Thysanoptera</taxon>
        <taxon>Terebrantia</taxon>
        <taxon>Thripoidea</taxon>
        <taxon>Thripidae</taxon>
        <taxon>Frankliniella</taxon>
    </lineage>
</organism>